<organism evidence="2 3">
    <name type="scientific">Dermatophagoides farinae</name>
    <name type="common">American house dust mite</name>
    <dbReference type="NCBI Taxonomy" id="6954"/>
    <lineage>
        <taxon>Eukaryota</taxon>
        <taxon>Metazoa</taxon>
        <taxon>Ecdysozoa</taxon>
        <taxon>Arthropoda</taxon>
        <taxon>Chelicerata</taxon>
        <taxon>Arachnida</taxon>
        <taxon>Acari</taxon>
        <taxon>Acariformes</taxon>
        <taxon>Sarcoptiformes</taxon>
        <taxon>Astigmata</taxon>
        <taxon>Psoroptidia</taxon>
        <taxon>Analgoidea</taxon>
        <taxon>Pyroglyphidae</taxon>
        <taxon>Dermatophagoidinae</taxon>
        <taxon>Dermatophagoides</taxon>
    </lineage>
</organism>
<accession>A0A922I5Y3</accession>
<protein>
    <submittedName>
        <fullName evidence="2">Uncharacterized protein</fullName>
    </submittedName>
</protein>
<sequence>MANDDDDDNNNNEKLYTYDEIVGEMEKATDEFYNELIHIRNMLPSLPPSSLTTITDDDDDDDDDDDEDILEPARKRKRRSIQSEDYFVPDFIRDGIQLISEIVPIEEYDGDNEQNADHKGQQQKNQNKSQPIKRLQTICSKKGFIIDFVLVKFNRNQYIVCLIKEANNNGQQQQHQQTMKMSTTEAMADSVQKNKLFFGAIDGQDTNNNKKMDNVNEPIIHEYTLVDMVRPKKVLAFVDKRRASSSFTPLSSSTTNEEEILVIVLVNEKRTINEQNIEWIQIDSNNKIIYQNHLASLKKISTTNVAIWEKRNMIIVHDIFEGVLKMFKFVGTYFDHVEFVWPVTNDLNSIYAFTLNGISYLVLGYGHSLDNKTPKDVSILSYNDYMERLEPIQSIQCSEKVIGIEYFIIGHGINQENFLAIVEENHIVMYKFLKSKREFIVFQRITSGPIRHVKSYGDVKRMFVMAIILQSNDIYFITYNSLRFIYSPINIRVYVNPMQPIYLKKIHDSHHMESYHSDDDDNDEKISTLSNVHLMIGGMNGIRLYSIRFFHDNNLFKLWTEHLKWCHMKRNEIADLEKHSIQIEKRFHESYFKSDPLIIRGTLTVPGHQGTTVETSDYRNINNELSLNREYFNELYNMKRQLITIEKEIQKGHELLTSNAVFINSAHVQIITGNFSFLSLSIIKYDGNHIRSQWPLPTSYHHQSFSTIPSLPATMNIITDHLNDKMIRDLYFEIIKIRLSDYDNYNNNNNNLQLQINEPMSFDYIDQMNSSIWLNTLINERFNASNIVTVNGNHVISGHKRFYRTLIVDDLIRAQFVNRKHFDSDNVLLTNGEQRIRNPVHVDSRKLRSGQMNVINMNGMDFGSLLHSIIRIDQPTSLTMAIEFVNKLIVNELIIDSGGRLNGFNIDDIYDQALWLNKPNQTITGDCHFESNLSIMANLNVRRINNQNVPDDFVRTDQLETIVGQKIFHDQVYIKNLNISKTLNGLALINDIPDIVINDDDIEQNITGRKILHNLSIRSNNNNYIGGLLNGMNIGELEQRSRRRPSISYIDTLHIENIARFEGGLWFESINSITRQQFHKLIEESLTLDNQWANLAFEHVHFDRLHVNYLDCNTINGIDLANDLLTRTTPQMINLAHYSFNDIVLHSHAKIDRLNNYSMTIMLDNVLKNFGNQLVNGTKEIHGDVHVQSLIIDSYVNDIPIDDIVFNDDYQPTKWINGIKQFNNQNNSTTFESIVIGDLIVESINKINVNEIINYSMRRREWQNISNEFHFKSLVIAPNEEFTSPSINGISLKWLEDDIVTAHPTAKQWQNISAPKHFIGQVSFDQIEFDHLFDDITVYEMQHNWLVNGHGWWSSQPRYLRANFSIDHLTVQNVHIHDGHLNNIDLNWLFDEVVWLDRKTSILSEIEFFGNVKIMGDILFNGRLNEIDLRQDVVLSSNYTGAQKIKGNIRFVNNVTVIKDLNVKGSINQIDIDYFCGQVYKPSYEPTKPLVINGNVDFFAPVQFESINGLTYKDLSIRALRHDHNEQKITGKKMIDILVLNGPTTINGYINDLKLDYIFDHYMSITRDQEVQANLVLHDIQVDNLQSDTDIINGVDLGRINRNALKQYGDQTYTGNIHFDTEIIIDKHLNAKWINGIATDHLMHKKRSINTFTEEIEFTQDLNVNHSMTIMKGKKISNVNIDRFLKDAVLAKSDKNYTIYGMKTFDKVDVYILHTRPLNNVTISRENLLLKSFDQTVYGQTILSGDVLINKTFLVEKINDIKPNDLKRRLVKKNADNIIKTKVHVNELFVNNVDVQSFIDNVNITILNQFTNTTNYLQQMDHDIRRTRIHLDSIRQNLQVIGSKLLYFDHLHDIEMARDLNLIHSDHDHDHHHSRPLLISLLSNSWICTFISTVVSDSVNSLNPSSICNQIHVYCNYNNQTTSNNGWKHHHTFYYPGTLLAFEQIDNVWLLFSYLEKSFNKTNLHECLQFNNISTYKNSSYYNNNNIGIWVQSIRFFSQTKTFQHNYHHLMSMPEVSLILNDNQQQQQQQQQYPIMNQMILALDQTPSYAILATGNILNILHIGHMNRIEIYSIKDGQYQMYGRIESLYRWQNLLLVSIYQPYESHLDILTVLPDFSLKTLDTILNVHAKHMVIMANHQISDYKNFIIFNNILNSELLYVFGTTDGERYVKVQEIRTGPIKNMAIYSNYYTQLDSSDLLMVHHCDQIRFYRLFGLEGIRPVLEIPIANNVYHAGFTPNPNWYLYLYHGNDCRSVKKMEIFTPIYRNNRPSFEYYGQYRRNQSMF</sequence>
<reference evidence="2" key="2">
    <citation type="journal article" date="2022" name="Res Sq">
        <title>Comparative Genomics Reveals Insights into the Divergent Evolution of Astigmatic Mites and Household Pest Adaptations.</title>
        <authorList>
            <person name="Xiong Q."/>
            <person name="Wan A.T.-Y."/>
            <person name="Liu X.-Y."/>
            <person name="Fung C.S.-H."/>
            <person name="Xiao X."/>
            <person name="Malainual N."/>
            <person name="Hou J."/>
            <person name="Wang L."/>
            <person name="Wang M."/>
            <person name="Yang K."/>
            <person name="Cui Y."/>
            <person name="Leung E."/>
            <person name="Nong W."/>
            <person name="Shin S.-K."/>
            <person name="Au S."/>
            <person name="Jeong K.Y."/>
            <person name="Chew F.T."/>
            <person name="Hui J."/>
            <person name="Leung T.F."/>
            <person name="Tungtrongchitr A."/>
            <person name="Zhong N."/>
            <person name="Liu Z."/>
            <person name="Tsui S."/>
        </authorList>
    </citation>
    <scope>NUCLEOTIDE SEQUENCE</scope>
    <source>
        <strain evidence="2">Derf</strain>
        <tissue evidence="2">Whole organism</tissue>
    </source>
</reference>
<evidence type="ECO:0000313" key="2">
    <source>
        <dbReference type="EMBL" id="KAH9526012.1"/>
    </source>
</evidence>
<feature type="compositionally biased region" description="Acidic residues" evidence="1">
    <location>
        <begin position="55"/>
        <end position="70"/>
    </location>
</feature>
<keyword evidence="3" id="KW-1185">Reference proteome</keyword>
<feature type="region of interest" description="Disordered" evidence="1">
    <location>
        <begin position="110"/>
        <end position="132"/>
    </location>
</feature>
<evidence type="ECO:0000256" key="1">
    <source>
        <dbReference type="SAM" id="MobiDB-lite"/>
    </source>
</evidence>
<name>A0A922I5Y3_DERFA</name>
<gene>
    <name evidence="2" type="ORF">DERF_000130</name>
</gene>
<feature type="region of interest" description="Disordered" evidence="1">
    <location>
        <begin position="44"/>
        <end position="76"/>
    </location>
</feature>
<dbReference type="EMBL" id="ASGP02000001">
    <property type="protein sequence ID" value="KAH9526012.1"/>
    <property type="molecule type" value="Genomic_DNA"/>
</dbReference>
<comment type="caution">
    <text evidence="2">The sequence shown here is derived from an EMBL/GenBank/DDBJ whole genome shotgun (WGS) entry which is preliminary data.</text>
</comment>
<evidence type="ECO:0000313" key="3">
    <source>
        <dbReference type="Proteomes" id="UP000790347"/>
    </source>
</evidence>
<proteinExistence type="predicted"/>
<reference evidence="2" key="1">
    <citation type="submission" date="2013-05" db="EMBL/GenBank/DDBJ databases">
        <authorList>
            <person name="Yim A.K.Y."/>
            <person name="Chan T.F."/>
            <person name="Ji K.M."/>
            <person name="Liu X.Y."/>
            <person name="Zhou J.W."/>
            <person name="Li R.Q."/>
            <person name="Yang K.Y."/>
            <person name="Li J."/>
            <person name="Li M."/>
            <person name="Law P.T.W."/>
            <person name="Wu Y.L."/>
            <person name="Cai Z.L."/>
            <person name="Qin H."/>
            <person name="Bao Y."/>
            <person name="Leung R.K.K."/>
            <person name="Ng P.K.S."/>
            <person name="Zou J."/>
            <person name="Zhong X.J."/>
            <person name="Ran P.X."/>
            <person name="Zhong N.S."/>
            <person name="Liu Z.G."/>
            <person name="Tsui S.K.W."/>
        </authorList>
    </citation>
    <scope>NUCLEOTIDE SEQUENCE</scope>
    <source>
        <strain evidence="2">Derf</strain>
        <tissue evidence="2">Whole organism</tissue>
    </source>
</reference>
<dbReference type="Proteomes" id="UP000790347">
    <property type="component" value="Unassembled WGS sequence"/>
</dbReference>